<dbReference type="Proteomes" id="UP000051260">
    <property type="component" value="Unassembled WGS sequence"/>
</dbReference>
<protein>
    <submittedName>
        <fullName evidence="1">Uncharacterized protein</fullName>
    </submittedName>
</protein>
<accession>A0A0N7MAQ9</accession>
<reference evidence="2" key="1">
    <citation type="submission" date="2015-09" db="EMBL/GenBank/DDBJ databases">
        <authorList>
            <person name="Rodrigo-Torres L."/>
            <person name="Arahal D.R."/>
        </authorList>
    </citation>
    <scope>NUCLEOTIDE SEQUENCE [LARGE SCALE GENOMIC DNA]</scope>
    <source>
        <strain evidence="2">CECT 5091</strain>
    </source>
</reference>
<sequence length="118" mass="13455">MTDGRNDLFERLNPIWEAVVKLGENAPELSKKAYLNEMKGEVDKVRAASFGTENSADRCDEKVAEDPEAQFKMLAVAYATGDMDEVDRVINYLAFVRRIKKQGIYEFGHWSHEDPNGR</sequence>
<evidence type="ECO:0000313" key="2">
    <source>
        <dbReference type="Proteomes" id="UP000051260"/>
    </source>
</evidence>
<dbReference type="OrthoDB" id="7708533at2"/>
<dbReference type="RefSeq" id="WP_058283454.1">
    <property type="nucleotide sequence ID" value="NZ_CYUD01000014.1"/>
</dbReference>
<keyword evidence="2" id="KW-1185">Reference proteome</keyword>
<organism evidence="1 2">
    <name type="scientific">Ruegeria denitrificans</name>
    <dbReference type="NCBI Taxonomy" id="1715692"/>
    <lineage>
        <taxon>Bacteria</taxon>
        <taxon>Pseudomonadati</taxon>
        <taxon>Pseudomonadota</taxon>
        <taxon>Alphaproteobacteria</taxon>
        <taxon>Rhodobacterales</taxon>
        <taxon>Roseobacteraceae</taxon>
        <taxon>Ruegeria</taxon>
    </lineage>
</organism>
<gene>
    <name evidence="1" type="ORF">RUE5091_03795</name>
</gene>
<proteinExistence type="predicted"/>
<name>A0A0N7MAQ9_9RHOB</name>
<dbReference type="AlphaFoldDB" id="A0A0N7MAQ9"/>
<dbReference type="EMBL" id="CYUD01000014">
    <property type="protein sequence ID" value="CUK14783.1"/>
    <property type="molecule type" value="Genomic_DNA"/>
</dbReference>
<evidence type="ECO:0000313" key="1">
    <source>
        <dbReference type="EMBL" id="CUK14783.1"/>
    </source>
</evidence>